<dbReference type="AlphaFoldDB" id="A0A183KT35"/>
<sequence>MLSNAAYDENDLNSMCPTVCLLRLHYLIVDQ</sequence>
<protein>
    <submittedName>
        <fullName evidence="1">Uncharacterized protein</fullName>
    </submittedName>
</protein>
<reference evidence="1" key="1">
    <citation type="submission" date="2016-06" db="UniProtKB">
        <authorList>
            <consortium name="WormBaseParasite"/>
        </authorList>
    </citation>
    <scope>IDENTIFICATION</scope>
</reference>
<dbReference type="WBParaSite" id="SCUD_0001822701-mRNA-1">
    <property type="protein sequence ID" value="SCUD_0001822701-mRNA-1"/>
    <property type="gene ID" value="SCUD_0001822701"/>
</dbReference>
<proteinExistence type="predicted"/>
<accession>A0A183KT35</accession>
<organism evidence="1">
    <name type="scientific">Schistosoma curassoni</name>
    <dbReference type="NCBI Taxonomy" id="6186"/>
    <lineage>
        <taxon>Eukaryota</taxon>
        <taxon>Metazoa</taxon>
        <taxon>Spiralia</taxon>
        <taxon>Lophotrochozoa</taxon>
        <taxon>Platyhelminthes</taxon>
        <taxon>Trematoda</taxon>
        <taxon>Digenea</taxon>
        <taxon>Strigeidida</taxon>
        <taxon>Schistosomatoidea</taxon>
        <taxon>Schistosomatidae</taxon>
        <taxon>Schistosoma</taxon>
    </lineage>
</organism>
<evidence type="ECO:0000313" key="1">
    <source>
        <dbReference type="WBParaSite" id="SCUD_0001822701-mRNA-1"/>
    </source>
</evidence>
<name>A0A183KT35_9TREM</name>